<dbReference type="PROSITE" id="PS00868">
    <property type="entry name" value="CYS_MET_METAB_PP"/>
    <property type="match status" value="1"/>
</dbReference>
<dbReference type="FunFam" id="3.40.640.10:FF:000046">
    <property type="entry name" value="Cystathionine gamma-lyase"/>
    <property type="match status" value="1"/>
</dbReference>
<dbReference type="SUPFAM" id="SSF53383">
    <property type="entry name" value="PLP-dependent transferases"/>
    <property type="match status" value="1"/>
</dbReference>
<dbReference type="GO" id="GO:0030170">
    <property type="term" value="F:pyridoxal phosphate binding"/>
    <property type="evidence" value="ECO:0007669"/>
    <property type="project" value="InterPro"/>
</dbReference>
<gene>
    <name evidence="5" type="primary">mdeA</name>
    <name evidence="5" type="ORF">DSCW_13550</name>
</gene>
<comment type="cofactor">
    <cofactor evidence="1 4">
        <name>pyridoxal 5'-phosphate</name>
        <dbReference type="ChEBI" id="CHEBI:597326"/>
    </cofactor>
</comment>
<dbReference type="InterPro" id="IPR015422">
    <property type="entry name" value="PyrdxlP-dep_Trfase_small"/>
</dbReference>
<dbReference type="InterPro" id="IPR015424">
    <property type="entry name" value="PyrdxlP-dep_Trfase"/>
</dbReference>
<reference evidence="5 6" key="1">
    <citation type="submission" date="2019-11" db="EMBL/GenBank/DDBJ databases">
        <title>Comparative genomics of hydrocarbon-degrading Desulfosarcina strains.</title>
        <authorList>
            <person name="Watanabe M."/>
            <person name="Kojima H."/>
            <person name="Fukui M."/>
        </authorList>
    </citation>
    <scope>NUCLEOTIDE SEQUENCE [LARGE SCALE GENOMIC DNA]</scope>
    <source>
        <strain evidence="5 6">PP31</strain>
    </source>
</reference>
<dbReference type="RefSeq" id="WP_170302168.1">
    <property type="nucleotide sequence ID" value="NZ_AP021875.1"/>
</dbReference>
<dbReference type="Gene3D" id="3.40.640.10">
    <property type="entry name" value="Type I PLP-dependent aspartate aminotransferase-like (Major domain)"/>
    <property type="match status" value="1"/>
</dbReference>
<evidence type="ECO:0000256" key="3">
    <source>
        <dbReference type="PIRSR" id="PIRSR001434-2"/>
    </source>
</evidence>
<protein>
    <submittedName>
        <fullName evidence="5">Methionine gamma-lyase</fullName>
    </submittedName>
</protein>
<dbReference type="InterPro" id="IPR054542">
    <property type="entry name" value="Cys_met_metab_PP"/>
</dbReference>
<dbReference type="Pfam" id="PF01053">
    <property type="entry name" value="Cys_Met_Meta_PP"/>
    <property type="match status" value="1"/>
</dbReference>
<evidence type="ECO:0000256" key="4">
    <source>
        <dbReference type="RuleBase" id="RU362118"/>
    </source>
</evidence>
<comment type="similarity">
    <text evidence="4">Belongs to the trans-sulfuration enzymes family.</text>
</comment>
<dbReference type="GO" id="GO:0009086">
    <property type="term" value="P:methionine biosynthetic process"/>
    <property type="evidence" value="ECO:0007669"/>
    <property type="project" value="UniProtKB-ARBA"/>
</dbReference>
<name>A0A5K7YZ92_9BACT</name>
<dbReference type="Gene3D" id="3.90.1150.10">
    <property type="entry name" value="Aspartate Aminotransferase, domain 1"/>
    <property type="match status" value="1"/>
</dbReference>
<sequence length="373" mass="40139">MKGKPVVSPIYMTATYKFDQSDDLIDVVQNQSGYIYSRWDNPSVVEVETALAALEGYERALGFGSGMAAITTAIMSHVKAGDRIVSTREIYGGSFELMDSILPRFGVDVTLVNCSDVDTILAEIDKGLTLLYLESPTNPLLRVVDVPRLAAAAKAKGATVLLDGTFASPVNQHPADWGVDVLIHSGTKYLGGHHDVTAGFVCGNSPFSDRIWELRKHFGGVMDPMSAFLTLRGMQTLELRIARQNDNAMAVARFLDSHPKISTVHYPGLASHPDHAIAEKLLSGFGGMLSFEVAADFDGTKRVMDRLKVIKLATSLGGVTSLANQPMTNTHVSLSPENRDKAGVKENLVRLSVGVEAAKLLIDDLNQALGAIG</sequence>
<dbReference type="GO" id="GO:0019346">
    <property type="term" value="P:transsulfuration"/>
    <property type="evidence" value="ECO:0007669"/>
    <property type="project" value="InterPro"/>
</dbReference>
<keyword evidence="6" id="KW-1185">Reference proteome</keyword>
<keyword evidence="2 3" id="KW-0663">Pyridoxal phosphate</keyword>
<dbReference type="CDD" id="cd00614">
    <property type="entry name" value="CGS_like"/>
    <property type="match status" value="1"/>
</dbReference>
<accession>A0A5K7YZ92</accession>
<dbReference type="EMBL" id="AP021875">
    <property type="protein sequence ID" value="BBO73938.1"/>
    <property type="molecule type" value="Genomic_DNA"/>
</dbReference>
<evidence type="ECO:0000313" key="6">
    <source>
        <dbReference type="Proteomes" id="UP000427769"/>
    </source>
</evidence>
<evidence type="ECO:0000256" key="1">
    <source>
        <dbReference type="ARBA" id="ARBA00001933"/>
    </source>
</evidence>
<evidence type="ECO:0000256" key="2">
    <source>
        <dbReference type="ARBA" id="ARBA00022898"/>
    </source>
</evidence>
<dbReference type="InterPro" id="IPR000277">
    <property type="entry name" value="Cys/Met-Metab_PyrdxlP-dep_enz"/>
</dbReference>
<feature type="modified residue" description="N6-(pyridoxal phosphate)lysine" evidence="3">
    <location>
        <position position="188"/>
    </location>
</feature>
<evidence type="ECO:0000313" key="5">
    <source>
        <dbReference type="EMBL" id="BBO73938.1"/>
    </source>
</evidence>
<dbReference type="PANTHER" id="PTHR11808">
    <property type="entry name" value="TRANS-SULFURATION ENZYME FAMILY MEMBER"/>
    <property type="match status" value="1"/>
</dbReference>
<dbReference type="GO" id="GO:0016846">
    <property type="term" value="F:carbon-sulfur lyase activity"/>
    <property type="evidence" value="ECO:0007669"/>
    <property type="project" value="TreeGrafter"/>
</dbReference>
<dbReference type="FunFam" id="3.90.1150.10:FF:000033">
    <property type="entry name" value="Cystathionine gamma-synthase"/>
    <property type="match status" value="1"/>
</dbReference>
<dbReference type="PIRSF" id="PIRSF001434">
    <property type="entry name" value="CGS"/>
    <property type="match status" value="1"/>
</dbReference>
<organism evidence="5 6">
    <name type="scientific">Desulfosarcina widdelii</name>
    <dbReference type="NCBI Taxonomy" id="947919"/>
    <lineage>
        <taxon>Bacteria</taxon>
        <taxon>Pseudomonadati</taxon>
        <taxon>Thermodesulfobacteriota</taxon>
        <taxon>Desulfobacteria</taxon>
        <taxon>Desulfobacterales</taxon>
        <taxon>Desulfosarcinaceae</taxon>
        <taxon>Desulfosarcina</taxon>
    </lineage>
</organism>
<dbReference type="GO" id="GO:0005737">
    <property type="term" value="C:cytoplasm"/>
    <property type="evidence" value="ECO:0007669"/>
    <property type="project" value="TreeGrafter"/>
</dbReference>
<keyword evidence="5" id="KW-0456">Lyase</keyword>
<dbReference type="InterPro" id="IPR015421">
    <property type="entry name" value="PyrdxlP-dep_Trfase_major"/>
</dbReference>
<proteinExistence type="inferred from homology"/>
<dbReference type="KEGG" id="dwd:DSCW_13550"/>
<dbReference type="Proteomes" id="UP000427769">
    <property type="component" value="Chromosome"/>
</dbReference>
<dbReference type="AlphaFoldDB" id="A0A5K7YZ92"/>